<evidence type="ECO:0000313" key="4">
    <source>
        <dbReference type="Proteomes" id="UP000001072"/>
    </source>
</evidence>
<dbReference type="AlphaFoldDB" id="F4RS55"/>
<dbReference type="InParanoid" id="F4RS55"/>
<dbReference type="KEGG" id="mlr:MELLADRAFT_88546"/>
<dbReference type="OrthoDB" id="2502670at2759"/>
<gene>
    <name evidence="3" type="ORF">MELLADRAFT_88546</name>
</gene>
<proteinExistence type="predicted"/>
<keyword evidence="4" id="KW-1185">Reference proteome</keyword>
<dbReference type="PANTHER" id="PTHR35859:SF1">
    <property type="entry name" value="NONSELECTIVE CATION CHANNEL PROTEIN"/>
    <property type="match status" value="1"/>
</dbReference>
<dbReference type="InterPro" id="IPR056336">
    <property type="entry name" value="YVC1_C"/>
</dbReference>
<dbReference type="Pfam" id="PF23317">
    <property type="entry name" value="YVC1_C"/>
    <property type="match status" value="1"/>
</dbReference>
<feature type="transmembrane region" description="Helical" evidence="1">
    <location>
        <begin position="36"/>
        <end position="58"/>
    </location>
</feature>
<organism evidence="4">
    <name type="scientific">Melampsora larici-populina (strain 98AG31 / pathotype 3-4-7)</name>
    <name type="common">Poplar leaf rust fungus</name>
    <dbReference type="NCBI Taxonomy" id="747676"/>
    <lineage>
        <taxon>Eukaryota</taxon>
        <taxon>Fungi</taxon>
        <taxon>Dikarya</taxon>
        <taxon>Basidiomycota</taxon>
        <taxon>Pucciniomycotina</taxon>
        <taxon>Pucciniomycetes</taxon>
        <taxon>Pucciniales</taxon>
        <taxon>Melampsoraceae</taxon>
        <taxon>Melampsora</taxon>
    </lineage>
</organism>
<dbReference type="GeneID" id="18934909"/>
<keyword evidence="1" id="KW-1133">Transmembrane helix</keyword>
<reference evidence="4" key="1">
    <citation type="journal article" date="2011" name="Proc. Natl. Acad. Sci. U.S.A.">
        <title>Obligate biotrophy features unraveled by the genomic analysis of rust fungi.</title>
        <authorList>
            <person name="Duplessis S."/>
            <person name="Cuomo C.A."/>
            <person name="Lin Y.-C."/>
            <person name="Aerts A."/>
            <person name="Tisserant E."/>
            <person name="Veneault-Fourrey C."/>
            <person name="Joly D.L."/>
            <person name="Hacquard S."/>
            <person name="Amselem J."/>
            <person name="Cantarel B.L."/>
            <person name="Chiu R."/>
            <person name="Coutinho P.M."/>
            <person name="Feau N."/>
            <person name="Field M."/>
            <person name="Frey P."/>
            <person name="Gelhaye E."/>
            <person name="Goldberg J."/>
            <person name="Grabherr M.G."/>
            <person name="Kodira C.D."/>
            <person name="Kohler A."/>
            <person name="Kuees U."/>
            <person name="Lindquist E.A."/>
            <person name="Lucas S.M."/>
            <person name="Mago R."/>
            <person name="Mauceli E."/>
            <person name="Morin E."/>
            <person name="Murat C."/>
            <person name="Pangilinan J.L."/>
            <person name="Park R."/>
            <person name="Pearson M."/>
            <person name="Quesneville H."/>
            <person name="Rouhier N."/>
            <person name="Sakthikumar S."/>
            <person name="Salamov A.A."/>
            <person name="Schmutz J."/>
            <person name="Selles B."/>
            <person name="Shapiro H."/>
            <person name="Tanguay P."/>
            <person name="Tuskan G.A."/>
            <person name="Henrissat B."/>
            <person name="Van de Peer Y."/>
            <person name="Rouze P."/>
            <person name="Ellis J.G."/>
            <person name="Dodds P.N."/>
            <person name="Schein J.E."/>
            <person name="Zhong S."/>
            <person name="Hamelin R.C."/>
            <person name="Grigoriev I.V."/>
            <person name="Szabo L.J."/>
            <person name="Martin F."/>
        </authorList>
    </citation>
    <scope>NUCLEOTIDE SEQUENCE [LARGE SCALE GENOMIC DNA]</scope>
    <source>
        <strain evidence="4">98AG31 / pathotype 3-4-7</strain>
    </source>
</reference>
<dbReference type="InterPro" id="IPR052971">
    <property type="entry name" value="TRP_calcium_channel"/>
</dbReference>
<dbReference type="Proteomes" id="UP000001072">
    <property type="component" value="Unassembled WGS sequence"/>
</dbReference>
<sequence>METRALNRMNGYEIWFNIFTLGVTLDKTGSILEHGWCVFIANLWNGFDVAFILGYLIYLSLRSSGLFYLSHCDVKSY</sequence>
<evidence type="ECO:0000313" key="3">
    <source>
        <dbReference type="EMBL" id="EGG04797.1"/>
    </source>
</evidence>
<keyword evidence="1" id="KW-0812">Transmembrane</keyword>
<dbReference type="VEuPathDB" id="FungiDB:MELLADRAFT_88546"/>
<accession>F4RS55</accession>
<dbReference type="RefSeq" id="XP_007411888.1">
    <property type="nucleotide sequence ID" value="XM_007411826.1"/>
</dbReference>
<feature type="domain" description="Calcium channel YVC1-like C-terminal transmembrane" evidence="2">
    <location>
        <begin position="10"/>
        <end position="67"/>
    </location>
</feature>
<evidence type="ECO:0000259" key="2">
    <source>
        <dbReference type="Pfam" id="PF23317"/>
    </source>
</evidence>
<dbReference type="STRING" id="747676.F4RS55"/>
<keyword evidence="1" id="KW-0472">Membrane</keyword>
<evidence type="ECO:0000256" key="1">
    <source>
        <dbReference type="SAM" id="Phobius"/>
    </source>
</evidence>
<protein>
    <recommendedName>
        <fullName evidence="2">Calcium channel YVC1-like C-terminal transmembrane domain-containing protein</fullName>
    </recommendedName>
</protein>
<dbReference type="EMBL" id="GL883116">
    <property type="protein sequence ID" value="EGG04797.1"/>
    <property type="molecule type" value="Genomic_DNA"/>
</dbReference>
<dbReference type="PANTHER" id="PTHR35859">
    <property type="entry name" value="NONSELECTIVE CATION CHANNEL PROTEIN"/>
    <property type="match status" value="1"/>
</dbReference>
<name>F4RS55_MELLP</name>
<dbReference type="HOGENOM" id="CLU_2638561_0_0_1"/>